<evidence type="ECO:0000313" key="2">
    <source>
        <dbReference type="Proteomes" id="UP000595841"/>
    </source>
</evidence>
<dbReference type="Proteomes" id="UP000595841">
    <property type="component" value="Chromosome"/>
</dbReference>
<keyword evidence="2" id="KW-1185">Reference proteome</keyword>
<evidence type="ECO:0000313" key="1">
    <source>
        <dbReference type="EMBL" id="QQZ59871.1"/>
    </source>
</evidence>
<dbReference type="AlphaFoldDB" id="A0A974PAF0"/>
<dbReference type="KEGG" id="pson:JI735_25275"/>
<dbReference type="EMBL" id="CP068595">
    <property type="protein sequence ID" value="QQZ59871.1"/>
    <property type="molecule type" value="Genomic_DNA"/>
</dbReference>
<reference evidence="1 2" key="1">
    <citation type="submission" date="2021-01" db="EMBL/GenBank/DDBJ databases">
        <title>Whole genome sequence of Paenibacillus sonchi LMG 24727 for comparative genomics.</title>
        <authorList>
            <person name="Lee G."/>
            <person name="Kim M.-J."/>
            <person name="Lim K."/>
            <person name="Shin J.-H."/>
        </authorList>
    </citation>
    <scope>NUCLEOTIDE SEQUENCE [LARGE SCALE GENOMIC DNA]</scope>
    <source>
        <strain evidence="1 2">LMG 24727</strain>
    </source>
</reference>
<proteinExistence type="predicted"/>
<gene>
    <name evidence="1" type="ORF">JI735_25275</name>
</gene>
<accession>A0A974PAF0</accession>
<sequence>MEAKRKGGLQSHFENFQRNIQNEFQSKLQANFKESMKVSNFILYKLTIHLCSQTIMRWITFDVRPE</sequence>
<name>A0A974PAF0_9BACL</name>
<organism evidence="1 2">
    <name type="scientific">Paenibacillus sonchi</name>
    <dbReference type="NCBI Taxonomy" id="373687"/>
    <lineage>
        <taxon>Bacteria</taxon>
        <taxon>Bacillati</taxon>
        <taxon>Bacillota</taxon>
        <taxon>Bacilli</taxon>
        <taxon>Bacillales</taxon>
        <taxon>Paenibacillaceae</taxon>
        <taxon>Paenibacillus</taxon>
        <taxon>Paenibacillus sonchi group</taxon>
    </lineage>
</organism>
<protein>
    <submittedName>
        <fullName evidence="1">Uncharacterized protein</fullName>
    </submittedName>
</protein>